<feature type="transmembrane region" description="Helical" evidence="1">
    <location>
        <begin position="39"/>
        <end position="59"/>
    </location>
</feature>
<accession>A0ABW7YT90</accession>
<evidence type="ECO:0000313" key="2">
    <source>
        <dbReference type="EMBL" id="MFI6499140.1"/>
    </source>
</evidence>
<dbReference type="RefSeq" id="WP_397082357.1">
    <property type="nucleotide sequence ID" value="NZ_JBITGY010000004.1"/>
</dbReference>
<proteinExistence type="predicted"/>
<organism evidence="2 3">
    <name type="scientific">Nonomuraea typhae</name>
    <dbReference type="NCBI Taxonomy" id="2603600"/>
    <lineage>
        <taxon>Bacteria</taxon>
        <taxon>Bacillati</taxon>
        <taxon>Actinomycetota</taxon>
        <taxon>Actinomycetes</taxon>
        <taxon>Streptosporangiales</taxon>
        <taxon>Streptosporangiaceae</taxon>
        <taxon>Nonomuraea</taxon>
    </lineage>
</organism>
<dbReference type="Proteomes" id="UP001612741">
    <property type="component" value="Unassembled WGS sequence"/>
</dbReference>
<keyword evidence="1" id="KW-1133">Transmembrane helix</keyword>
<keyword evidence="1" id="KW-0472">Membrane</keyword>
<protein>
    <recommendedName>
        <fullName evidence="4">CU044_5270 family protein</fullName>
    </recommendedName>
</protein>
<gene>
    <name evidence="2" type="ORF">ACIBG2_17260</name>
</gene>
<dbReference type="EMBL" id="JBITGY010000004">
    <property type="protein sequence ID" value="MFI6499140.1"/>
    <property type="molecule type" value="Genomic_DNA"/>
</dbReference>
<evidence type="ECO:0008006" key="4">
    <source>
        <dbReference type="Google" id="ProtNLM"/>
    </source>
</evidence>
<comment type="caution">
    <text evidence="2">The sequence shown here is derived from an EMBL/GenBank/DDBJ whole genome shotgun (WGS) entry which is preliminary data.</text>
</comment>
<sequence length="265" mass="28343">MDELELIRGLHGDPAPDPGLKARVRERLAAERRRGRRRVFAWTLAAGAVAAVVLAVWMYRPVQLHHAAGTPAGRTILLAAASSAGATSTRAGTRYWHLRERQGARVTELWAATDGRAWRRAGDGGVTRVPGAPFSMAGRDLTYQDVQRLPAEPARLRAHVTGLLPPGAGPGVLADALGGLLMRKPSPPGVRAAAYQLLADLPNVRYEGPRPTGRHPEAAAFSFALDDVKRTLVIDPVTSRVLSVTDGREPTVTIEAAYTDRGPTG</sequence>
<keyword evidence="3" id="KW-1185">Reference proteome</keyword>
<keyword evidence="1" id="KW-0812">Transmembrane</keyword>
<evidence type="ECO:0000313" key="3">
    <source>
        <dbReference type="Proteomes" id="UP001612741"/>
    </source>
</evidence>
<reference evidence="2 3" key="1">
    <citation type="submission" date="2024-10" db="EMBL/GenBank/DDBJ databases">
        <title>The Natural Products Discovery Center: Release of the First 8490 Sequenced Strains for Exploring Actinobacteria Biosynthetic Diversity.</title>
        <authorList>
            <person name="Kalkreuter E."/>
            <person name="Kautsar S.A."/>
            <person name="Yang D."/>
            <person name="Bader C.D."/>
            <person name="Teijaro C.N."/>
            <person name="Fluegel L."/>
            <person name="Davis C.M."/>
            <person name="Simpson J.R."/>
            <person name="Lauterbach L."/>
            <person name="Steele A.D."/>
            <person name="Gui C."/>
            <person name="Meng S."/>
            <person name="Li G."/>
            <person name="Viehrig K."/>
            <person name="Ye F."/>
            <person name="Su P."/>
            <person name="Kiefer A.F."/>
            <person name="Nichols A."/>
            <person name="Cepeda A.J."/>
            <person name="Yan W."/>
            <person name="Fan B."/>
            <person name="Jiang Y."/>
            <person name="Adhikari A."/>
            <person name="Zheng C.-J."/>
            <person name="Schuster L."/>
            <person name="Cowan T.M."/>
            <person name="Smanski M.J."/>
            <person name="Chevrette M.G."/>
            <person name="De Carvalho L.P.S."/>
            <person name="Shen B."/>
        </authorList>
    </citation>
    <scope>NUCLEOTIDE SEQUENCE [LARGE SCALE GENOMIC DNA]</scope>
    <source>
        <strain evidence="2 3">NPDC050545</strain>
    </source>
</reference>
<name>A0ABW7YT90_9ACTN</name>
<evidence type="ECO:0000256" key="1">
    <source>
        <dbReference type="SAM" id="Phobius"/>
    </source>
</evidence>